<feature type="domain" description="CobQ/CobB/MinD/ParA nucleotide binding" evidence="1">
    <location>
        <begin position="3"/>
        <end position="177"/>
    </location>
</feature>
<dbReference type="CDD" id="cd02042">
    <property type="entry name" value="ParAB_family"/>
    <property type="match status" value="1"/>
</dbReference>
<sequence>MIIAVVNEKGGSGKTSLAINLACKLSDEGDKCALIDTDAQKSAKLWVELRKAEKKEQCFKYYDELNENIKGFDSVVIDTGGRDSKEMREALSKAHLVLIPTYPSQYDLAVLSNMIKLYENLHRENSRCFIVMNRAFTNACLKHKLKEFKELVRHKIKDKNIKILESVLYDREKVRVATTQGLGITQMQGYSKAKKDFEEFFAELLEEYNKD</sequence>
<evidence type="ECO:0000313" key="3">
    <source>
        <dbReference type="Proteomes" id="UP000192902"/>
    </source>
</evidence>
<dbReference type="PANTHER" id="PTHR13696:SF96">
    <property type="entry name" value="COBQ_COBB_MIND_PARA NUCLEOTIDE BINDING DOMAIN-CONTAINING PROTEIN"/>
    <property type="match status" value="1"/>
</dbReference>
<evidence type="ECO:0000313" key="2">
    <source>
        <dbReference type="EMBL" id="ARJ57156.1"/>
    </source>
</evidence>
<dbReference type="eggNOG" id="COG1192">
    <property type="taxonomic scope" value="Bacteria"/>
</dbReference>
<dbReference type="InterPro" id="IPR027417">
    <property type="entry name" value="P-loop_NTPase"/>
</dbReference>
<organism evidence="2 3">
    <name type="scientific">Campylobacter cuniculorum DSM 23162 = LMG 24588</name>
    <dbReference type="NCBI Taxonomy" id="1121267"/>
    <lineage>
        <taxon>Bacteria</taxon>
        <taxon>Pseudomonadati</taxon>
        <taxon>Campylobacterota</taxon>
        <taxon>Epsilonproteobacteria</taxon>
        <taxon>Campylobacterales</taxon>
        <taxon>Campylobacteraceae</taxon>
        <taxon>Campylobacter</taxon>
    </lineage>
</organism>
<dbReference type="OrthoDB" id="13869at2"/>
<accession>A0A1W6BYH7</accession>
<dbReference type="Proteomes" id="UP000192902">
    <property type="component" value="Chromosome"/>
</dbReference>
<dbReference type="KEGG" id="ccun:CCUN_1573"/>
<proteinExistence type="predicted"/>
<protein>
    <submittedName>
        <fullName evidence="2">Partitioning protein ParA</fullName>
    </submittedName>
</protein>
<evidence type="ECO:0000259" key="1">
    <source>
        <dbReference type="Pfam" id="PF01656"/>
    </source>
</evidence>
<dbReference type="RefSeq" id="WP_027305930.1">
    <property type="nucleotide sequence ID" value="NZ_CP020867.1"/>
</dbReference>
<dbReference type="EMBL" id="CP020867">
    <property type="protein sequence ID" value="ARJ57156.1"/>
    <property type="molecule type" value="Genomic_DNA"/>
</dbReference>
<dbReference type="STRING" id="1121267.CCUN_1573"/>
<dbReference type="SUPFAM" id="SSF52540">
    <property type="entry name" value="P-loop containing nucleoside triphosphate hydrolases"/>
    <property type="match status" value="1"/>
</dbReference>
<dbReference type="Pfam" id="PF01656">
    <property type="entry name" value="CbiA"/>
    <property type="match status" value="1"/>
</dbReference>
<dbReference type="InterPro" id="IPR002586">
    <property type="entry name" value="CobQ/CobB/MinD/ParA_Nub-bd_dom"/>
</dbReference>
<dbReference type="InterPro" id="IPR050678">
    <property type="entry name" value="DNA_Partitioning_ATPase"/>
</dbReference>
<gene>
    <name evidence="2" type="ORF">CCUN_1573</name>
</gene>
<reference evidence="2 3" key="1">
    <citation type="submission" date="2017-04" db="EMBL/GenBank/DDBJ databases">
        <title>Complete genome sequence of the Campylobacter cuniculorum type strain LMG24588.</title>
        <authorList>
            <person name="Miller W.G."/>
            <person name="Yee E."/>
            <person name="Revez J."/>
            <person name="Bono J.L."/>
            <person name="Rossi M."/>
        </authorList>
    </citation>
    <scope>NUCLEOTIDE SEQUENCE [LARGE SCALE GENOMIC DNA]</scope>
    <source>
        <strain evidence="2 3">LMG 24588</strain>
    </source>
</reference>
<dbReference type="Gene3D" id="3.40.50.300">
    <property type="entry name" value="P-loop containing nucleotide triphosphate hydrolases"/>
    <property type="match status" value="1"/>
</dbReference>
<dbReference type="PIRSF" id="PIRSF009320">
    <property type="entry name" value="Nuc_binding_HP_1000"/>
    <property type="match status" value="1"/>
</dbReference>
<name>A0A1W6BYH7_9BACT</name>
<dbReference type="PANTHER" id="PTHR13696">
    <property type="entry name" value="P-LOOP CONTAINING NUCLEOSIDE TRIPHOSPHATE HYDROLASE"/>
    <property type="match status" value="1"/>
</dbReference>
<dbReference type="AlphaFoldDB" id="A0A1W6BYH7"/>